<feature type="transmembrane region" description="Helical" evidence="11">
    <location>
        <begin position="357"/>
        <end position="376"/>
    </location>
</feature>
<evidence type="ECO:0000313" key="13">
    <source>
        <dbReference type="EMBL" id="PRD46343.1"/>
    </source>
</evidence>
<dbReference type="Pfam" id="PF00482">
    <property type="entry name" value="T2SSF"/>
    <property type="match status" value="2"/>
</dbReference>
<evidence type="ECO:0000256" key="3">
    <source>
        <dbReference type="ARBA" id="ARBA00005745"/>
    </source>
</evidence>
<dbReference type="InterPro" id="IPR042094">
    <property type="entry name" value="T2SS_GspF_sf"/>
</dbReference>
<dbReference type="InterPro" id="IPR003004">
    <property type="entry name" value="GspF/PilC"/>
</dbReference>
<dbReference type="GO" id="GO:0005886">
    <property type="term" value="C:plasma membrane"/>
    <property type="evidence" value="ECO:0007669"/>
    <property type="project" value="UniProtKB-SubCell"/>
</dbReference>
<comment type="subcellular location">
    <subcellularLocation>
        <location evidence="2 10">Cell membrane</location>
        <topology evidence="2 10">Multi-pass membrane protein</topology>
    </subcellularLocation>
</comment>
<keyword evidence="8 11" id="KW-0472">Membrane</keyword>
<evidence type="ECO:0000256" key="2">
    <source>
        <dbReference type="ARBA" id="ARBA00004651"/>
    </source>
</evidence>
<evidence type="ECO:0000256" key="5">
    <source>
        <dbReference type="ARBA" id="ARBA00022475"/>
    </source>
</evidence>
<dbReference type="InterPro" id="IPR001992">
    <property type="entry name" value="T2SS_GspF/T4SS_PilC_CS"/>
</dbReference>
<dbReference type="Proteomes" id="UP000239711">
    <property type="component" value="Unassembled WGS sequence"/>
</dbReference>
<evidence type="ECO:0000256" key="1">
    <source>
        <dbReference type="ARBA" id="ARBA00002684"/>
    </source>
</evidence>
<gene>
    <name evidence="13" type="ORF">C5745_15900</name>
</gene>
<evidence type="ECO:0000256" key="10">
    <source>
        <dbReference type="RuleBase" id="RU003923"/>
    </source>
</evidence>
<evidence type="ECO:0000259" key="12">
    <source>
        <dbReference type="Pfam" id="PF00482"/>
    </source>
</evidence>
<evidence type="ECO:0000313" key="14">
    <source>
        <dbReference type="Proteomes" id="UP000239711"/>
    </source>
</evidence>
<keyword evidence="4 10" id="KW-0813">Transport</keyword>
<feature type="transmembrane region" description="Helical" evidence="11">
    <location>
        <begin position="194"/>
        <end position="222"/>
    </location>
</feature>
<evidence type="ECO:0000256" key="6">
    <source>
        <dbReference type="ARBA" id="ARBA00022692"/>
    </source>
</evidence>
<dbReference type="Gene3D" id="1.20.81.30">
    <property type="entry name" value="Type II secretion system (T2SS), domain F"/>
    <property type="match status" value="2"/>
</dbReference>
<dbReference type="OrthoDB" id="1523422at2"/>
<dbReference type="GO" id="GO:0009306">
    <property type="term" value="P:protein secretion"/>
    <property type="evidence" value="ECO:0007669"/>
    <property type="project" value="InterPro"/>
</dbReference>
<dbReference type="PROSITE" id="PS00874">
    <property type="entry name" value="T2SP_F"/>
    <property type="match status" value="1"/>
</dbReference>
<evidence type="ECO:0000256" key="4">
    <source>
        <dbReference type="ARBA" id="ARBA00022448"/>
    </source>
</evidence>
<comment type="function">
    <text evidence="1">Component of the type II secretion system inner membrane complex required for the energy-dependent secretion of extracellular factors such as proteases and toxins from the periplasm.</text>
</comment>
<keyword evidence="5" id="KW-1003">Cell membrane</keyword>
<comment type="caution">
    <text evidence="13">The sequence shown here is derived from an EMBL/GenBank/DDBJ whole genome shotgun (WGS) entry which is preliminary data.</text>
</comment>
<accession>A0A2S9J0N8</accession>
<keyword evidence="14" id="KW-1185">Reference proteome</keyword>
<feature type="transmembrane region" description="Helical" evidence="11">
    <location>
        <begin position="148"/>
        <end position="174"/>
    </location>
</feature>
<organism evidence="13 14">
    <name type="scientific">Sphingobacterium haloxyli</name>
    <dbReference type="NCBI Taxonomy" id="2100533"/>
    <lineage>
        <taxon>Bacteria</taxon>
        <taxon>Pseudomonadati</taxon>
        <taxon>Bacteroidota</taxon>
        <taxon>Sphingobacteriia</taxon>
        <taxon>Sphingobacteriales</taxon>
        <taxon>Sphingobacteriaceae</taxon>
        <taxon>Sphingobacterium</taxon>
    </lineage>
</organism>
<keyword evidence="7 11" id="KW-1133">Transmembrane helix</keyword>
<evidence type="ECO:0000256" key="11">
    <source>
        <dbReference type="SAM" id="Phobius"/>
    </source>
</evidence>
<comment type="similarity">
    <text evidence="3 10">Belongs to the GSP F family.</text>
</comment>
<protein>
    <recommendedName>
        <fullName evidence="9">General secretion pathway protein F</fullName>
    </recommendedName>
</protein>
<dbReference type="EMBL" id="PVBQ01000015">
    <property type="protein sequence ID" value="PRD46343.1"/>
    <property type="molecule type" value="Genomic_DNA"/>
</dbReference>
<sequence length="385" mass="43884">MPKIDISSYKKNKARAVSTAETESNAGFDIMAWLNRDISFGNGQLADRKKEEFYLEFSTLLLSGIDIRTAFDLVLIDQKKGKEADTFTGIRDEVVKGATLSAAIQQSGKFSNYEFQSIRIGEETGKLGEVLRELALYYKSKIAQRRKIISALTYPIIVLCTSLGAVFFMLKFVVPMFADVFTRFGGELPWITAFILRISNFIDSTFLWGVLLLTTLIVFLYVNRKKLWYRKWSSVIILKIPVAGEIVRKIHLARFANTMRLLVGTNTPLLYAIQLVEQMTDFYPIQQSMQQTEQAIVRGKSLHESLAGFDFYPPKIIQLIRVGEEVNRLEFFFEKIANQLTEEVEYKTSTISTVLEPLIIIFLGLVVGLILIAMYLPMFQMSNSF</sequence>
<dbReference type="PANTHER" id="PTHR30012:SF0">
    <property type="entry name" value="TYPE II SECRETION SYSTEM PROTEIN F-RELATED"/>
    <property type="match status" value="1"/>
</dbReference>
<evidence type="ECO:0000256" key="9">
    <source>
        <dbReference type="ARBA" id="ARBA00030750"/>
    </source>
</evidence>
<name>A0A2S9J0N8_9SPHI</name>
<dbReference type="AlphaFoldDB" id="A0A2S9J0N8"/>
<reference evidence="13 14" key="1">
    <citation type="submission" date="2018-02" db="EMBL/GenBank/DDBJ databases">
        <title>The draft genome of Sphingobacterium sp. 5JN-11.</title>
        <authorList>
            <person name="Liu L."/>
            <person name="Li L."/>
            <person name="Liang L."/>
            <person name="Zhang X."/>
            <person name="Wang T."/>
        </authorList>
    </citation>
    <scope>NUCLEOTIDE SEQUENCE [LARGE SCALE GENOMIC DNA]</scope>
    <source>
        <strain evidence="13 14">5JN-11</strain>
    </source>
</reference>
<feature type="domain" description="Type II secretion system protein GspF" evidence="12">
    <location>
        <begin position="53"/>
        <end position="175"/>
    </location>
</feature>
<dbReference type="InterPro" id="IPR018076">
    <property type="entry name" value="T2SS_GspF_dom"/>
</dbReference>
<feature type="domain" description="Type II secretion system protein GspF" evidence="12">
    <location>
        <begin position="255"/>
        <end position="377"/>
    </location>
</feature>
<evidence type="ECO:0000256" key="8">
    <source>
        <dbReference type="ARBA" id="ARBA00023136"/>
    </source>
</evidence>
<evidence type="ECO:0000256" key="7">
    <source>
        <dbReference type="ARBA" id="ARBA00022989"/>
    </source>
</evidence>
<proteinExistence type="inferred from homology"/>
<dbReference type="PANTHER" id="PTHR30012">
    <property type="entry name" value="GENERAL SECRETION PATHWAY PROTEIN"/>
    <property type="match status" value="1"/>
</dbReference>
<keyword evidence="6 10" id="KW-0812">Transmembrane</keyword>